<dbReference type="PANTHER" id="PTHR34383">
    <property type="entry name" value="POLYPHOSPHATE:AMP PHOSPHOTRANSFERASE-RELATED"/>
    <property type="match status" value="1"/>
</dbReference>
<sequence>MLFLYFVWISIYMKSLTEQFKVPSNTKFSLSDHDPAFSYGYEKEDAGSVLDELIAETSKLEAQLYASNSYSLLIIFQAMDAAGKDSAIAHTMSGINPQGCQVYSFKQPSSEDYDHDFLWRHYKALPERGRIGIHNRSHYENVLVVKVHPELVLKENNPTIKQVKDIDKQFWEQRYESIRNFEKHICNSGTVVIKFFLNVSKQEQKRRFLKRIDNPKKNWKFQAGDIAEREHWDEYMKAYEKAINETATDDCPWYVIPADKKWFTRIAISTIIRDTLKKLRLEFPVLPKDEMEKLQEAKHLLEKQ</sequence>
<dbReference type="PANTHER" id="PTHR34383:SF3">
    <property type="entry name" value="POLYPHOSPHATE:AMP PHOSPHOTRANSFERASE"/>
    <property type="match status" value="1"/>
</dbReference>
<dbReference type="SUPFAM" id="SSF52540">
    <property type="entry name" value="P-loop containing nucleoside triphosphate hydrolases"/>
    <property type="match status" value="1"/>
</dbReference>
<gene>
    <name evidence="5" type="ORF">SAMN05192573_101352</name>
</gene>
<organism evidence="5 6">
    <name type="scientific">Mucilaginibacter gossypii</name>
    <dbReference type="NCBI Taxonomy" id="551996"/>
    <lineage>
        <taxon>Bacteria</taxon>
        <taxon>Pseudomonadati</taxon>
        <taxon>Bacteroidota</taxon>
        <taxon>Sphingobacteriia</taxon>
        <taxon>Sphingobacteriales</taxon>
        <taxon>Sphingobacteriaceae</taxon>
        <taxon>Mucilaginibacter</taxon>
    </lineage>
</organism>
<comment type="similarity">
    <text evidence="1">Belongs to the polyphosphate kinase 2 (PPK2) family. Class I subfamily.</text>
</comment>
<dbReference type="Pfam" id="PF03976">
    <property type="entry name" value="PPK2"/>
    <property type="match status" value="1"/>
</dbReference>
<dbReference type="PIRSF" id="PIRSF028756">
    <property type="entry name" value="PPK2_prd"/>
    <property type="match status" value="1"/>
</dbReference>
<proteinExistence type="inferred from homology"/>
<dbReference type="NCBIfam" id="TIGR03709">
    <property type="entry name" value="PPK2_rel_1"/>
    <property type="match status" value="1"/>
</dbReference>
<keyword evidence="2 5" id="KW-0808">Transferase</keyword>
<keyword evidence="3" id="KW-0418">Kinase</keyword>
<evidence type="ECO:0000313" key="6">
    <source>
        <dbReference type="Proteomes" id="UP000199705"/>
    </source>
</evidence>
<reference evidence="6" key="1">
    <citation type="submission" date="2016-10" db="EMBL/GenBank/DDBJ databases">
        <authorList>
            <person name="Varghese N."/>
            <person name="Submissions S."/>
        </authorList>
    </citation>
    <scope>NUCLEOTIDE SEQUENCE [LARGE SCALE GENOMIC DNA]</scope>
    <source>
        <strain evidence="6">Gh-67</strain>
    </source>
</reference>
<dbReference type="GO" id="GO:0006797">
    <property type="term" value="P:polyphosphate metabolic process"/>
    <property type="evidence" value="ECO:0007669"/>
    <property type="project" value="InterPro"/>
</dbReference>
<dbReference type="Gene3D" id="3.40.50.300">
    <property type="entry name" value="P-loop containing nucleotide triphosphate hydrolases"/>
    <property type="match status" value="1"/>
</dbReference>
<dbReference type="STRING" id="551996.SAMN05192573_101352"/>
<accession>A0A1G7NU29</accession>
<evidence type="ECO:0000259" key="4">
    <source>
        <dbReference type="Pfam" id="PF03976"/>
    </source>
</evidence>
<protein>
    <submittedName>
        <fullName evidence="5">Polyphosphate:nucleotide phosphotransferase, PPK2 family</fullName>
    </submittedName>
</protein>
<dbReference type="InterPro" id="IPR022488">
    <property type="entry name" value="PPK2-related"/>
</dbReference>
<keyword evidence="6" id="KW-1185">Reference proteome</keyword>
<dbReference type="InterPro" id="IPR022300">
    <property type="entry name" value="PPK2-rel_1"/>
</dbReference>
<evidence type="ECO:0000313" key="5">
    <source>
        <dbReference type="EMBL" id="SDF77524.1"/>
    </source>
</evidence>
<dbReference type="InterPro" id="IPR027417">
    <property type="entry name" value="P-loop_NTPase"/>
</dbReference>
<evidence type="ECO:0000256" key="1">
    <source>
        <dbReference type="ARBA" id="ARBA00009924"/>
    </source>
</evidence>
<evidence type="ECO:0000256" key="3">
    <source>
        <dbReference type="ARBA" id="ARBA00022777"/>
    </source>
</evidence>
<dbReference type="Proteomes" id="UP000199705">
    <property type="component" value="Unassembled WGS sequence"/>
</dbReference>
<dbReference type="GO" id="GO:0008976">
    <property type="term" value="F:polyphosphate kinase activity"/>
    <property type="evidence" value="ECO:0007669"/>
    <property type="project" value="InterPro"/>
</dbReference>
<dbReference type="InterPro" id="IPR016898">
    <property type="entry name" value="Polyphosphate_phosphotransfera"/>
</dbReference>
<feature type="domain" description="Polyphosphate kinase-2-related" evidence="4">
    <location>
        <begin position="43"/>
        <end position="278"/>
    </location>
</feature>
<name>A0A1G7NU29_9SPHI</name>
<evidence type="ECO:0000256" key="2">
    <source>
        <dbReference type="ARBA" id="ARBA00022679"/>
    </source>
</evidence>
<dbReference type="AlphaFoldDB" id="A0A1G7NU29"/>
<dbReference type="EMBL" id="FNCG01000001">
    <property type="protein sequence ID" value="SDF77524.1"/>
    <property type="molecule type" value="Genomic_DNA"/>
</dbReference>